<evidence type="ECO:0000313" key="2">
    <source>
        <dbReference type="Proteomes" id="UP000653002"/>
    </source>
</evidence>
<feature type="non-terminal residue" evidence="1">
    <location>
        <position position="50"/>
    </location>
</feature>
<protein>
    <submittedName>
        <fullName evidence="1">TIGR00341 family protein</fullName>
    </submittedName>
</protein>
<name>A0A8I0L9H2_XANCI</name>
<sequence>MDSDNRNTFAIKTFLKDYLDLRKDKDNELETVDSIRKGVEFKGANLWILI</sequence>
<gene>
    <name evidence="1" type="ORF">GUH15_06970</name>
</gene>
<dbReference type="AlphaFoldDB" id="A0A8I0L9H2"/>
<proteinExistence type="predicted"/>
<reference evidence="1" key="1">
    <citation type="submission" date="2020-01" db="EMBL/GenBank/DDBJ databases">
        <authorList>
            <person name="Richard D."/>
        </authorList>
    </citation>
    <scope>NUCLEOTIDE SEQUENCE</scope>
    <source>
        <strain evidence="1">JP541</strain>
    </source>
</reference>
<dbReference type="EMBL" id="JAABFR010000395">
    <property type="protein sequence ID" value="MBD4335803.1"/>
    <property type="molecule type" value="Genomic_DNA"/>
</dbReference>
<accession>A0A8I0L9H2</accession>
<evidence type="ECO:0000313" key="1">
    <source>
        <dbReference type="EMBL" id="MBD4335803.1"/>
    </source>
</evidence>
<organism evidence="1 2">
    <name type="scientific">Xanthomonas citri pv. citri</name>
    <dbReference type="NCBI Taxonomy" id="611301"/>
    <lineage>
        <taxon>Bacteria</taxon>
        <taxon>Pseudomonadati</taxon>
        <taxon>Pseudomonadota</taxon>
        <taxon>Gammaproteobacteria</taxon>
        <taxon>Lysobacterales</taxon>
        <taxon>Lysobacteraceae</taxon>
        <taxon>Xanthomonas</taxon>
    </lineage>
</organism>
<comment type="caution">
    <text evidence="1">The sequence shown here is derived from an EMBL/GenBank/DDBJ whole genome shotgun (WGS) entry which is preliminary data.</text>
</comment>
<dbReference type="Proteomes" id="UP000653002">
    <property type="component" value="Unassembled WGS sequence"/>
</dbReference>